<evidence type="ECO:0000256" key="1">
    <source>
        <dbReference type="SAM" id="MobiDB-lite"/>
    </source>
</evidence>
<keyword evidence="3" id="KW-1185">Reference proteome</keyword>
<feature type="compositionally biased region" description="Low complexity" evidence="1">
    <location>
        <begin position="1"/>
        <end position="25"/>
    </location>
</feature>
<dbReference type="Gene3D" id="3.40.50.1000">
    <property type="entry name" value="HAD superfamily/HAD-like"/>
    <property type="match status" value="2"/>
</dbReference>
<proteinExistence type="predicted"/>
<dbReference type="SUPFAM" id="SSF56784">
    <property type="entry name" value="HAD-like"/>
    <property type="match status" value="1"/>
</dbReference>
<organism evidence="2 3">
    <name type="scientific">Flexivirga caeni</name>
    <dbReference type="NCBI Taxonomy" id="2294115"/>
    <lineage>
        <taxon>Bacteria</taxon>
        <taxon>Bacillati</taxon>
        <taxon>Actinomycetota</taxon>
        <taxon>Actinomycetes</taxon>
        <taxon>Micrococcales</taxon>
        <taxon>Dermacoccaceae</taxon>
        <taxon>Flexivirga</taxon>
    </lineage>
</organism>
<feature type="region of interest" description="Disordered" evidence="1">
    <location>
        <begin position="1"/>
        <end position="34"/>
    </location>
</feature>
<dbReference type="NCBIfam" id="TIGR01460">
    <property type="entry name" value="HAD-SF-IIA"/>
    <property type="match status" value="1"/>
</dbReference>
<dbReference type="GO" id="GO:0005737">
    <property type="term" value="C:cytoplasm"/>
    <property type="evidence" value="ECO:0007669"/>
    <property type="project" value="TreeGrafter"/>
</dbReference>
<dbReference type="EMBL" id="RJJQ01000025">
    <property type="protein sequence ID" value="RNI18086.1"/>
    <property type="molecule type" value="Genomic_DNA"/>
</dbReference>
<dbReference type="PANTHER" id="PTHR19288">
    <property type="entry name" value="4-NITROPHENYLPHOSPHATASE-RELATED"/>
    <property type="match status" value="1"/>
</dbReference>
<dbReference type="Pfam" id="PF13344">
    <property type="entry name" value="Hydrolase_6"/>
    <property type="match status" value="1"/>
</dbReference>
<sequence>MVPVSESAQVQSASVSPNSPAAPGSRSGRADPSASLAERFPGLVCDLDGVVYRGAQAVPHAVDSLDAAIAAGARVVYATNNASRPPAVVADTLRGLGLAAGADDVLTSSIAGARTVAARLSAGATVLAIGGAGVADALTAAGLRVVRPTEVRALAGAEDDARTSEDAPVGAVLQGYGPEVTAADLAEAAYAIQGGATWVVTNDDLTLPTDRGVAPGNGSLVGAVRVAVGVDPVVVGKPGPLLYELAAETLGTDPEHTLGIGDRLETDIAGAHAAGMSALHVLTGVHGPAELVRAEPALRPRFVAADLRALGAPYIEPSRRLDGSWMVGDQVATGRGSGAEFAVRFDGGAAADDWIVRLRLALCILWEAQDAGKLSGDEAVAALPERR</sequence>
<dbReference type="Pfam" id="PF13242">
    <property type="entry name" value="Hydrolase_like"/>
    <property type="match status" value="1"/>
</dbReference>
<dbReference type="AlphaFoldDB" id="A0A3M9LXQ8"/>
<dbReference type="OrthoDB" id="3400930at2"/>
<dbReference type="GO" id="GO:0016791">
    <property type="term" value="F:phosphatase activity"/>
    <property type="evidence" value="ECO:0007669"/>
    <property type="project" value="TreeGrafter"/>
</dbReference>
<dbReference type="InterPro" id="IPR036412">
    <property type="entry name" value="HAD-like_sf"/>
</dbReference>
<dbReference type="Proteomes" id="UP000271678">
    <property type="component" value="Unassembled WGS sequence"/>
</dbReference>
<dbReference type="InterPro" id="IPR023214">
    <property type="entry name" value="HAD_sf"/>
</dbReference>
<keyword evidence="2" id="KW-0378">Hydrolase</keyword>
<comment type="caution">
    <text evidence="2">The sequence shown here is derived from an EMBL/GenBank/DDBJ whole genome shotgun (WGS) entry which is preliminary data.</text>
</comment>
<accession>A0A3M9LXQ8</accession>
<dbReference type="PANTHER" id="PTHR19288:SF95">
    <property type="entry name" value="D-GLYCEROL 3-PHOSPHATE PHOSPHATASE"/>
    <property type="match status" value="1"/>
</dbReference>
<evidence type="ECO:0000313" key="3">
    <source>
        <dbReference type="Proteomes" id="UP000271678"/>
    </source>
</evidence>
<name>A0A3M9LXQ8_9MICO</name>
<evidence type="ECO:0000313" key="2">
    <source>
        <dbReference type="EMBL" id="RNI18086.1"/>
    </source>
</evidence>
<dbReference type="InterPro" id="IPR006357">
    <property type="entry name" value="HAD-SF_hydro_IIA"/>
</dbReference>
<reference evidence="2 3" key="1">
    <citation type="submission" date="2018-11" db="EMBL/GenBank/DDBJ databases">
        <title>Draft genome of Simplicispira Flexivirga sp. BO-16.</title>
        <authorList>
            <person name="Im W.T."/>
        </authorList>
    </citation>
    <scope>NUCLEOTIDE SEQUENCE [LARGE SCALE GENOMIC DNA]</scope>
    <source>
        <strain evidence="2 3">BO-16</strain>
    </source>
</reference>
<protein>
    <submittedName>
        <fullName evidence="2">HAD-IIA family hydrolase</fullName>
    </submittedName>
</protein>
<gene>
    <name evidence="2" type="ORF">EFY87_18690</name>
</gene>